<keyword evidence="3" id="KW-1185">Reference proteome</keyword>
<dbReference type="InterPro" id="IPR052366">
    <property type="entry name" value="GTP_Pyrophosphokinase"/>
</dbReference>
<dbReference type="SUPFAM" id="SSF81301">
    <property type="entry name" value="Nucleotidyltransferase"/>
    <property type="match status" value="1"/>
</dbReference>
<dbReference type="Pfam" id="PF04607">
    <property type="entry name" value="RelA_SpoT"/>
    <property type="match status" value="1"/>
</dbReference>
<evidence type="ECO:0000313" key="3">
    <source>
        <dbReference type="Proteomes" id="UP001244563"/>
    </source>
</evidence>
<dbReference type="CDD" id="cd05399">
    <property type="entry name" value="NT_Rel-Spo_like"/>
    <property type="match status" value="1"/>
</dbReference>
<organism evidence="2 3">
    <name type="scientific">Paenarthrobacter nicotinovorans</name>
    <name type="common">Arthrobacter nicotinovorans</name>
    <dbReference type="NCBI Taxonomy" id="29320"/>
    <lineage>
        <taxon>Bacteria</taxon>
        <taxon>Bacillati</taxon>
        <taxon>Actinomycetota</taxon>
        <taxon>Actinomycetes</taxon>
        <taxon>Micrococcales</taxon>
        <taxon>Micrococcaceae</taxon>
        <taxon>Paenarthrobacter</taxon>
    </lineage>
</organism>
<feature type="domain" description="RelA/SpoT" evidence="1">
    <location>
        <begin position="1"/>
        <end position="74"/>
    </location>
</feature>
<dbReference type="Gene3D" id="1.10.287.860">
    <property type="entry name" value="Nucleotidyltransferase"/>
    <property type="match status" value="1"/>
</dbReference>
<dbReference type="SMART" id="SM00954">
    <property type="entry name" value="RelA_SpoT"/>
    <property type="match status" value="1"/>
</dbReference>
<dbReference type="InterPro" id="IPR007685">
    <property type="entry name" value="RelA_SpoT"/>
</dbReference>
<dbReference type="EMBL" id="JAUSSW010000004">
    <property type="protein sequence ID" value="MDQ0102130.1"/>
    <property type="molecule type" value="Genomic_DNA"/>
</dbReference>
<evidence type="ECO:0000259" key="1">
    <source>
        <dbReference type="SMART" id="SM00954"/>
    </source>
</evidence>
<proteinExistence type="predicted"/>
<evidence type="ECO:0000313" key="2">
    <source>
        <dbReference type="EMBL" id="MDQ0102130.1"/>
    </source>
</evidence>
<protein>
    <submittedName>
        <fullName evidence="2">PpGpp synthetase/RelA/SpoT-type nucleotidyltransferase</fullName>
    </submittedName>
</protein>
<reference evidence="2 3" key="1">
    <citation type="submission" date="2023-07" db="EMBL/GenBank/DDBJ databases">
        <title>Sorghum-associated microbial communities from plants grown in Nebraska, USA.</title>
        <authorList>
            <person name="Schachtman D."/>
        </authorList>
    </citation>
    <scope>NUCLEOTIDE SEQUENCE [LARGE SCALE GENOMIC DNA]</scope>
    <source>
        <strain evidence="2 3">CC523</strain>
    </source>
</reference>
<dbReference type="PANTHER" id="PTHR47837">
    <property type="entry name" value="GTP PYROPHOSPHOKINASE YJBM"/>
    <property type="match status" value="1"/>
</dbReference>
<dbReference type="Proteomes" id="UP001244563">
    <property type="component" value="Unassembled WGS sequence"/>
</dbReference>
<dbReference type="InterPro" id="IPR043519">
    <property type="entry name" value="NT_sf"/>
</dbReference>
<gene>
    <name evidence="2" type="ORF">J2T10_001776</name>
</gene>
<sequence length="131" mass="14818">MLTGQPDLTVLEIKDYITDPKPSGYRSLHALIQAPVHLSDRIEPVIVEVQFRTVAMDFWASLEHKIYYKYQDAVPAAIQQELRAAAATAADLDQRMEHLHRQLHGDGIAHSAEQDAVVPDEVLRKLLALRR</sequence>
<comment type="caution">
    <text evidence="2">The sequence shown here is derived from an EMBL/GenBank/DDBJ whole genome shotgun (WGS) entry which is preliminary data.</text>
</comment>
<accession>A0ABT9TKF2</accession>
<dbReference type="Gene3D" id="3.30.460.10">
    <property type="entry name" value="Beta Polymerase, domain 2"/>
    <property type="match status" value="1"/>
</dbReference>
<name>A0ABT9TKF2_PAENI</name>
<dbReference type="PANTHER" id="PTHR47837:SF2">
    <property type="entry name" value="GTP PYROPHOSPHOKINASE YWAC"/>
    <property type="match status" value="1"/>
</dbReference>